<reference evidence="1" key="1">
    <citation type="submission" date="2020-12" db="EMBL/GenBank/DDBJ databases">
        <title>Metabolic potential, ecology and presence of endohyphal bacteria is reflected in genomic diversity of Mucoromycotina.</title>
        <authorList>
            <person name="Muszewska A."/>
            <person name="Okrasinska A."/>
            <person name="Steczkiewicz K."/>
            <person name="Drgas O."/>
            <person name="Orlowska M."/>
            <person name="Perlinska-Lenart U."/>
            <person name="Aleksandrzak-Piekarczyk T."/>
            <person name="Szatraj K."/>
            <person name="Zielenkiewicz U."/>
            <person name="Pilsyk S."/>
            <person name="Malc E."/>
            <person name="Mieczkowski P."/>
            <person name="Kruszewska J.S."/>
            <person name="Biernat P."/>
            <person name="Pawlowska J."/>
        </authorList>
    </citation>
    <scope>NUCLEOTIDE SEQUENCE</scope>
    <source>
        <strain evidence="1">WA0000017839</strain>
    </source>
</reference>
<gene>
    <name evidence="1" type="ORF">INT47_005584</name>
</gene>
<accession>A0A8H7RFI6</accession>
<sequence>MAVRFLQSIQFPESTDRPDTYLSHSSGAQIWCPFVPQSLLGSDSEEICFGVPRSKVVDALMSYHDHKVGDEIEQLTSSSIVIASRAWNNDLAFLQLWT</sequence>
<proteinExistence type="predicted"/>
<comment type="caution">
    <text evidence="1">The sequence shown here is derived from an EMBL/GenBank/DDBJ whole genome shotgun (WGS) entry which is preliminary data.</text>
</comment>
<evidence type="ECO:0000313" key="2">
    <source>
        <dbReference type="Proteomes" id="UP000603453"/>
    </source>
</evidence>
<protein>
    <submittedName>
        <fullName evidence="1">Uncharacterized protein</fullName>
    </submittedName>
</protein>
<keyword evidence="2" id="KW-1185">Reference proteome</keyword>
<evidence type="ECO:0000313" key="1">
    <source>
        <dbReference type="EMBL" id="KAG2209292.1"/>
    </source>
</evidence>
<dbReference type="AlphaFoldDB" id="A0A8H7RFI6"/>
<organism evidence="1 2">
    <name type="scientific">Mucor saturninus</name>
    <dbReference type="NCBI Taxonomy" id="64648"/>
    <lineage>
        <taxon>Eukaryota</taxon>
        <taxon>Fungi</taxon>
        <taxon>Fungi incertae sedis</taxon>
        <taxon>Mucoromycota</taxon>
        <taxon>Mucoromycotina</taxon>
        <taxon>Mucoromycetes</taxon>
        <taxon>Mucorales</taxon>
        <taxon>Mucorineae</taxon>
        <taxon>Mucoraceae</taxon>
        <taxon>Mucor</taxon>
    </lineage>
</organism>
<name>A0A8H7RFI6_9FUNG</name>
<dbReference type="EMBL" id="JAEPRD010000016">
    <property type="protein sequence ID" value="KAG2209292.1"/>
    <property type="molecule type" value="Genomic_DNA"/>
</dbReference>
<dbReference type="Proteomes" id="UP000603453">
    <property type="component" value="Unassembled WGS sequence"/>
</dbReference>